<dbReference type="STRING" id="1173020.Cha6605_0594"/>
<sequence length="110" mass="12385">MTNPTYPLAPAKIGNASGFRLPASFYRDHPQFVNATGWVEVLSDNTVLVKLEPQPVELDSDSDDLMLSLFLDLVTKDALTNPEHLEAYTEEMADEDDELLRCENISERDK</sequence>
<accession>K9UB77</accession>
<keyword evidence="2" id="KW-1185">Reference proteome</keyword>
<evidence type="ECO:0000313" key="2">
    <source>
        <dbReference type="Proteomes" id="UP000010366"/>
    </source>
</evidence>
<proteinExistence type="predicted"/>
<dbReference type="RefSeq" id="WP_015158067.1">
    <property type="nucleotide sequence ID" value="NC_019697.1"/>
</dbReference>
<name>K9UB77_CHAP6</name>
<dbReference type="KEGG" id="cmp:Cha6605_0594"/>
<organism evidence="1 2">
    <name type="scientific">Chamaesiphon minutus (strain ATCC 27169 / PCC 6605)</name>
    <dbReference type="NCBI Taxonomy" id="1173020"/>
    <lineage>
        <taxon>Bacteria</taxon>
        <taxon>Bacillati</taxon>
        <taxon>Cyanobacteriota</taxon>
        <taxon>Cyanophyceae</taxon>
        <taxon>Gomontiellales</taxon>
        <taxon>Chamaesiphonaceae</taxon>
        <taxon>Chamaesiphon</taxon>
    </lineage>
</organism>
<reference evidence="1 2" key="1">
    <citation type="submission" date="2012-05" db="EMBL/GenBank/DDBJ databases">
        <title>Finished chromosome of genome of Chamaesiphon sp. PCC 6605.</title>
        <authorList>
            <consortium name="US DOE Joint Genome Institute"/>
            <person name="Gugger M."/>
            <person name="Coursin T."/>
            <person name="Rippka R."/>
            <person name="Tandeau De Marsac N."/>
            <person name="Huntemann M."/>
            <person name="Wei C.-L."/>
            <person name="Han J."/>
            <person name="Detter J.C."/>
            <person name="Han C."/>
            <person name="Tapia R."/>
            <person name="Chen A."/>
            <person name="Kyrpides N."/>
            <person name="Mavromatis K."/>
            <person name="Markowitz V."/>
            <person name="Szeto E."/>
            <person name="Ivanova N."/>
            <person name="Pagani I."/>
            <person name="Pati A."/>
            <person name="Goodwin L."/>
            <person name="Nordberg H.P."/>
            <person name="Cantor M.N."/>
            <person name="Hua S.X."/>
            <person name="Woyke T."/>
            <person name="Kerfeld C.A."/>
        </authorList>
    </citation>
    <scope>NUCLEOTIDE SEQUENCE [LARGE SCALE GENOMIC DNA]</scope>
    <source>
        <strain evidence="2">ATCC 27169 / PCC 6605</strain>
    </source>
</reference>
<gene>
    <name evidence="1" type="ORF">Cha6605_0594</name>
</gene>
<dbReference type="EMBL" id="CP003600">
    <property type="protein sequence ID" value="AFY91873.1"/>
    <property type="molecule type" value="Genomic_DNA"/>
</dbReference>
<protein>
    <submittedName>
        <fullName evidence="1">Uncharacterized protein</fullName>
    </submittedName>
</protein>
<dbReference type="HOGENOM" id="CLU_2205712_0_0_3"/>
<evidence type="ECO:0000313" key="1">
    <source>
        <dbReference type="EMBL" id="AFY91873.1"/>
    </source>
</evidence>
<dbReference type="OrthoDB" id="425633at2"/>
<dbReference type="Proteomes" id="UP000010366">
    <property type="component" value="Chromosome"/>
</dbReference>
<dbReference type="eggNOG" id="ENOG503346M">
    <property type="taxonomic scope" value="Bacteria"/>
</dbReference>
<dbReference type="AlphaFoldDB" id="K9UB77"/>